<dbReference type="EMBL" id="LR796791">
    <property type="protein sequence ID" value="CAB4165961.1"/>
    <property type="molecule type" value="Genomic_DNA"/>
</dbReference>
<proteinExistence type="predicted"/>
<gene>
    <name evidence="1" type="ORF">UFOVP853_7</name>
</gene>
<name>A0A6J5P976_9CAUD</name>
<protein>
    <submittedName>
        <fullName evidence="1">Uncharacterized protein</fullName>
    </submittedName>
</protein>
<sequence length="213" mass="23086">MDNNMKATIEPKSEQLNADDLLAGPRTITIKEVKIAAGSEQPVAIRFDGDEGRAYLPCKSMRRVMVAMWGPDASAYAGRSMTLYRDPDVTWGGMAVGGIRISHMSHIEKPTVMMLTATKKARKPFTVAPLKISAPVEPVNTAPADKPRRTFASVLAEVRQKLADARTEEDVEAVMTSQDAQALSKREDAAVALGEAFKAAMARLAPVDEEFPA</sequence>
<reference evidence="1" key="1">
    <citation type="submission" date="2020-04" db="EMBL/GenBank/DDBJ databases">
        <authorList>
            <person name="Chiriac C."/>
            <person name="Salcher M."/>
            <person name="Ghai R."/>
            <person name="Kavagutti S V."/>
        </authorList>
    </citation>
    <scope>NUCLEOTIDE SEQUENCE</scope>
</reference>
<organism evidence="1">
    <name type="scientific">uncultured Caudovirales phage</name>
    <dbReference type="NCBI Taxonomy" id="2100421"/>
    <lineage>
        <taxon>Viruses</taxon>
        <taxon>Duplodnaviria</taxon>
        <taxon>Heunggongvirae</taxon>
        <taxon>Uroviricota</taxon>
        <taxon>Caudoviricetes</taxon>
        <taxon>Peduoviridae</taxon>
        <taxon>Maltschvirus</taxon>
        <taxon>Maltschvirus maltsch</taxon>
    </lineage>
</organism>
<evidence type="ECO:0000313" key="1">
    <source>
        <dbReference type="EMBL" id="CAB4165961.1"/>
    </source>
</evidence>
<accession>A0A6J5P976</accession>